<evidence type="ECO:0000256" key="1">
    <source>
        <dbReference type="SAM" id="SignalP"/>
    </source>
</evidence>
<evidence type="ECO:0000313" key="3">
    <source>
        <dbReference type="WBParaSite" id="PTRK_0001047800.1"/>
    </source>
</evidence>
<dbReference type="WBParaSite" id="PTRK_0001047800.1">
    <property type="protein sequence ID" value="PTRK_0001047800.1"/>
    <property type="gene ID" value="PTRK_0001047800"/>
</dbReference>
<sequence>MKTTSLFLFTFLLPITLSFVADNKIFNVLTEQSSVGECNEYYSLFLLDKSFNGSKNIFNQISIVDYFYEKSNLNNEVGYVTVTGQGLNKDTNDFAIVGPNDSNSLNSQINSIINDPSSTGDISFYPITYDIAASNMLNNDKTKNPTIILLINSNLNDIKDTSHILNVIKSSVNNGVTVLGVIFDEQYRSDAVTLVGSTDMVYTYNFSTDDNYNNIINWIHNNICSPSLTTTTTNSVTDTEPSTTTAINSVSVTNPSTTTMNPTTISATSAAIVTTESPSSCQGYINIIIDSSSGVLNSDNYNAEINVIKDSFKTLINDYTKVSLSSYSSSISLLSFNSIQNENDFDIFLTFFKMSPGSSLPSILNELSIMEQDIKPVTTYLFISQVDNNNFADSQLAAYILKEKGALYIITKSGGLPIIDISPLNPTNSTTWSFDDLNFDSVSAFFKDTFPCKKV</sequence>
<dbReference type="Proteomes" id="UP000038045">
    <property type="component" value="Unplaced"/>
</dbReference>
<dbReference type="AlphaFoldDB" id="A0A0N4ZPM0"/>
<keyword evidence="2" id="KW-1185">Reference proteome</keyword>
<feature type="chain" id="PRO_5005892028" evidence="1">
    <location>
        <begin position="19"/>
        <end position="455"/>
    </location>
</feature>
<accession>A0A0N4ZPM0</accession>
<keyword evidence="1" id="KW-0732">Signal</keyword>
<organism evidence="2 3">
    <name type="scientific">Parastrongyloides trichosuri</name>
    <name type="common">Possum-specific nematode worm</name>
    <dbReference type="NCBI Taxonomy" id="131310"/>
    <lineage>
        <taxon>Eukaryota</taxon>
        <taxon>Metazoa</taxon>
        <taxon>Ecdysozoa</taxon>
        <taxon>Nematoda</taxon>
        <taxon>Chromadorea</taxon>
        <taxon>Rhabditida</taxon>
        <taxon>Tylenchina</taxon>
        <taxon>Panagrolaimomorpha</taxon>
        <taxon>Strongyloidoidea</taxon>
        <taxon>Strongyloididae</taxon>
        <taxon>Parastrongyloides</taxon>
    </lineage>
</organism>
<reference evidence="3" key="1">
    <citation type="submission" date="2017-02" db="UniProtKB">
        <authorList>
            <consortium name="WormBaseParasite"/>
        </authorList>
    </citation>
    <scope>IDENTIFICATION</scope>
</reference>
<feature type="signal peptide" evidence="1">
    <location>
        <begin position="1"/>
        <end position="18"/>
    </location>
</feature>
<evidence type="ECO:0000313" key="2">
    <source>
        <dbReference type="Proteomes" id="UP000038045"/>
    </source>
</evidence>
<proteinExistence type="predicted"/>
<protein>
    <submittedName>
        <fullName evidence="3">VWFA domain-containing protein</fullName>
    </submittedName>
</protein>
<name>A0A0N4ZPM0_PARTI</name>